<dbReference type="RefSeq" id="WP_182972768.1">
    <property type="nucleotide sequence ID" value="NZ_JABEQN010000003.1"/>
</dbReference>
<comment type="caution">
    <text evidence="1">The sequence shown here is derived from an EMBL/GenBank/DDBJ whole genome shotgun (WGS) entry which is preliminary data.</text>
</comment>
<proteinExistence type="predicted"/>
<evidence type="ECO:0000313" key="3">
    <source>
        <dbReference type="Proteomes" id="UP000540490"/>
    </source>
</evidence>
<keyword evidence="3" id="KW-1185">Reference proteome</keyword>
<protein>
    <recommendedName>
        <fullName evidence="5">Bacteriophage protein</fullName>
    </recommendedName>
</protein>
<accession>A0A7W4IJS4</accession>
<evidence type="ECO:0000313" key="4">
    <source>
        <dbReference type="Proteomes" id="UP000561077"/>
    </source>
</evidence>
<evidence type="ECO:0000313" key="2">
    <source>
        <dbReference type="EMBL" id="MBB2192733.1"/>
    </source>
</evidence>
<dbReference type="EMBL" id="JABEQN010000003">
    <property type="protein sequence ID" value="MBB2192733.1"/>
    <property type="molecule type" value="Genomic_DNA"/>
</dbReference>
<dbReference type="EMBL" id="JABEQO010000005">
    <property type="protein sequence ID" value="MBB2164029.1"/>
    <property type="molecule type" value="Genomic_DNA"/>
</dbReference>
<gene>
    <name evidence="2" type="ORF">HLH25_03595</name>
    <name evidence="1" type="ORF">HLH26_05655</name>
</gene>
<name>A0A7W4IJS4_9PROT</name>
<sequence>MSISNAPQAFQEVISNLAAIYTDPATYVSILAQLIGQYGYEANTQSITTTTDDATFAMARRICLDAIYQTEPNVEWQSSTDALAFRDSILPLFLAEITYAGDHDEVDVFEYFNGAVSDISKDVQTRGYGLPDLTTYTSSTSLPPCVIAEILYGDGTREDEIIIRNNPIRPLFMPLIVEVLSK</sequence>
<dbReference type="Proteomes" id="UP000540490">
    <property type="component" value="Unassembled WGS sequence"/>
</dbReference>
<evidence type="ECO:0000313" key="1">
    <source>
        <dbReference type="EMBL" id="MBB2164029.1"/>
    </source>
</evidence>
<evidence type="ECO:0008006" key="5">
    <source>
        <dbReference type="Google" id="ProtNLM"/>
    </source>
</evidence>
<dbReference type="Proteomes" id="UP000561077">
    <property type="component" value="Unassembled WGS sequence"/>
</dbReference>
<organism evidence="1 4">
    <name type="scientific">Gluconacetobacter dulcium</name>
    <dbReference type="NCBI Taxonomy" id="2729096"/>
    <lineage>
        <taxon>Bacteria</taxon>
        <taxon>Pseudomonadati</taxon>
        <taxon>Pseudomonadota</taxon>
        <taxon>Alphaproteobacteria</taxon>
        <taxon>Acetobacterales</taxon>
        <taxon>Acetobacteraceae</taxon>
        <taxon>Gluconacetobacter</taxon>
    </lineage>
</organism>
<reference evidence="3 4" key="1">
    <citation type="submission" date="2020-04" db="EMBL/GenBank/DDBJ databases">
        <title>Description of novel Gluconacetobacter.</title>
        <authorList>
            <person name="Sombolestani A."/>
        </authorList>
    </citation>
    <scope>NUCLEOTIDE SEQUENCE [LARGE SCALE GENOMIC DNA]</scope>
    <source>
        <strain evidence="2 3">LMG 1728</strain>
        <strain evidence="1 4">LMG 1731</strain>
    </source>
</reference>
<dbReference type="AlphaFoldDB" id="A0A7W4IJS4"/>